<feature type="transmembrane region" description="Helical" evidence="1">
    <location>
        <begin position="314"/>
        <end position="333"/>
    </location>
</feature>
<protein>
    <submittedName>
        <fullName evidence="3">Enkurin domain-containing protein</fullName>
    </submittedName>
</protein>
<feature type="transmembrane region" description="Helical" evidence="1">
    <location>
        <begin position="345"/>
        <end position="365"/>
    </location>
</feature>
<dbReference type="AlphaFoldDB" id="A0AAF5DE47"/>
<name>A0AAF5DE47_STRER</name>
<keyword evidence="1" id="KW-1133">Transmembrane helix</keyword>
<accession>A0AAF5DE47</accession>
<dbReference type="WBParaSite" id="TCONS_00011008.p1">
    <property type="protein sequence ID" value="TCONS_00011008.p1"/>
    <property type="gene ID" value="XLOC_004938"/>
</dbReference>
<dbReference type="Proteomes" id="UP000035681">
    <property type="component" value="Unplaced"/>
</dbReference>
<dbReference type="InterPro" id="IPR019579">
    <property type="entry name" value="FAM161A/B"/>
</dbReference>
<evidence type="ECO:0000313" key="3">
    <source>
        <dbReference type="WBParaSite" id="TCONS_00011008.p1"/>
    </source>
</evidence>
<organism evidence="2 3">
    <name type="scientific">Strongyloides stercoralis</name>
    <name type="common">Threadworm</name>
    <dbReference type="NCBI Taxonomy" id="6248"/>
    <lineage>
        <taxon>Eukaryota</taxon>
        <taxon>Metazoa</taxon>
        <taxon>Ecdysozoa</taxon>
        <taxon>Nematoda</taxon>
        <taxon>Chromadorea</taxon>
        <taxon>Rhabditida</taxon>
        <taxon>Tylenchina</taxon>
        <taxon>Panagrolaimomorpha</taxon>
        <taxon>Strongyloidoidea</taxon>
        <taxon>Strongyloididae</taxon>
        <taxon>Strongyloides</taxon>
    </lineage>
</organism>
<evidence type="ECO:0000313" key="2">
    <source>
        <dbReference type="Proteomes" id="UP000035681"/>
    </source>
</evidence>
<keyword evidence="1" id="KW-0812">Transmembrane</keyword>
<dbReference type="Pfam" id="PF10595">
    <property type="entry name" value="FAM161A_B"/>
    <property type="match status" value="1"/>
</dbReference>
<keyword evidence="1" id="KW-0472">Membrane</keyword>
<reference evidence="3" key="1">
    <citation type="submission" date="2024-02" db="UniProtKB">
        <authorList>
            <consortium name="WormBaseParasite"/>
        </authorList>
    </citation>
    <scope>IDENTIFICATION</scope>
</reference>
<keyword evidence="2" id="KW-1185">Reference proteome</keyword>
<evidence type="ECO:0000256" key="1">
    <source>
        <dbReference type="SAM" id="Phobius"/>
    </source>
</evidence>
<proteinExistence type="predicted"/>
<sequence length="531" mass="62324">YKMSQLKYSFEIDNRLEKLRNECDYIKELIDENYFKNNYFNINCPYCIYESHLFCNPRQLRLCEMNRSPFSKTENNNKIKFGKDWKPTVVKPFKFMTRPPIEATYSKKFLKNLLEEKEREEELRIAKSRYLLHNPKPIPKTTYERDNSIKIGELKRSKSFGNVTEKGMAHKCMNLDLPPKTAPFKARPVPITNYIEPEYLKTMNEIRKSRKHDRAVSLLLSSKSPFSLEIHEAKSRIQNKLRHQLRCFNNNNNNLSKVPLSRSLPDFNFLQKKDYEKRCRLKNILTLPSTIPKPFHFRIEDRLKKRKKNLTNSISNCKIFLLLLYTYIYIYFLKFYLLNMVTLKILLFISISTIIFTLFPTILSLDTVDSVRVARISVYYPNANVYSIPSGEKWQTTMRKSILASLKFINKHWKICGDVHREKVIQNDCGKLQVTGERIEEKGYRINATFTAQLDPIKNVKVSATSTLKGVVQIGLKGGIFQYTNSLKILGRPSMDLLIEEDYFCFPGTQKINQHKCLISDPLKASTFIEI</sequence>